<dbReference type="PANTHER" id="PTHR43744">
    <property type="entry name" value="ABC TRANSPORTER PERMEASE PROTEIN MG189-RELATED-RELATED"/>
    <property type="match status" value="1"/>
</dbReference>
<protein>
    <submittedName>
        <fullName evidence="11">Carbohydrate ABC transporter permease</fullName>
    </submittedName>
</protein>
<keyword evidence="2 9" id="KW-0813">Transport</keyword>
<dbReference type="Pfam" id="PF00528">
    <property type="entry name" value="BPD_transp_1"/>
    <property type="match status" value="1"/>
</dbReference>
<dbReference type="SUPFAM" id="SSF161098">
    <property type="entry name" value="MetI-like"/>
    <property type="match status" value="1"/>
</dbReference>
<comment type="similarity">
    <text evidence="9">Belongs to the binding-protein-dependent transport system permease family.</text>
</comment>
<evidence type="ECO:0000256" key="6">
    <source>
        <dbReference type="ARBA" id="ARBA00022927"/>
    </source>
</evidence>
<evidence type="ECO:0000313" key="12">
    <source>
        <dbReference type="Proteomes" id="UP000269374"/>
    </source>
</evidence>
<comment type="subcellular location">
    <subcellularLocation>
        <location evidence="1 9">Cell membrane</location>
        <topology evidence="1 9">Multi-pass membrane protein</topology>
    </subcellularLocation>
</comment>
<evidence type="ECO:0000256" key="2">
    <source>
        <dbReference type="ARBA" id="ARBA00022448"/>
    </source>
</evidence>
<dbReference type="OrthoDB" id="9771544at2"/>
<feature type="transmembrane region" description="Helical" evidence="9">
    <location>
        <begin position="261"/>
        <end position="284"/>
    </location>
</feature>
<keyword evidence="4 9" id="KW-0812">Transmembrane</keyword>
<dbReference type="RefSeq" id="WP_120771397.1">
    <property type="nucleotide sequence ID" value="NZ_CP032627.1"/>
</dbReference>
<dbReference type="Proteomes" id="UP000269374">
    <property type="component" value="Chromosome"/>
</dbReference>
<dbReference type="Gene3D" id="1.10.3720.10">
    <property type="entry name" value="MetI-like"/>
    <property type="match status" value="1"/>
</dbReference>
<gene>
    <name evidence="11" type="ORF">D7I46_02230</name>
</gene>
<keyword evidence="12" id="KW-1185">Reference proteome</keyword>
<evidence type="ECO:0000313" key="11">
    <source>
        <dbReference type="EMBL" id="AYG00009.1"/>
    </source>
</evidence>
<evidence type="ECO:0000256" key="3">
    <source>
        <dbReference type="ARBA" id="ARBA00022475"/>
    </source>
</evidence>
<dbReference type="KEGG" id="lact:D7I46_02230"/>
<evidence type="ECO:0000256" key="1">
    <source>
        <dbReference type="ARBA" id="ARBA00004651"/>
    </source>
</evidence>
<feature type="transmembrane region" description="Helical" evidence="9">
    <location>
        <begin position="198"/>
        <end position="221"/>
    </location>
</feature>
<dbReference type="AlphaFoldDB" id="A0A387BEI4"/>
<feature type="domain" description="ABC transmembrane type-1" evidence="10">
    <location>
        <begin position="86"/>
        <end position="279"/>
    </location>
</feature>
<evidence type="ECO:0000259" key="10">
    <source>
        <dbReference type="PROSITE" id="PS50928"/>
    </source>
</evidence>
<dbReference type="GO" id="GO:0005886">
    <property type="term" value="C:plasma membrane"/>
    <property type="evidence" value="ECO:0007669"/>
    <property type="project" value="UniProtKB-SubCell"/>
</dbReference>
<feature type="transmembrane region" description="Helical" evidence="9">
    <location>
        <begin position="21"/>
        <end position="42"/>
    </location>
</feature>
<proteinExistence type="inferred from homology"/>
<reference evidence="11 12" key="1">
    <citation type="submission" date="2018-09" db="EMBL/GenBank/DDBJ databases">
        <title>Genome sequencing of strain 1JSPR-7.</title>
        <authorList>
            <person name="Heo J."/>
            <person name="Kim S.-J."/>
            <person name="Kwon S.-W."/>
        </authorList>
    </citation>
    <scope>NUCLEOTIDE SEQUENCE [LARGE SCALE GENOMIC DNA]</scope>
    <source>
        <strain evidence="11 12">1JSPR-7</strain>
    </source>
</reference>
<dbReference type="CDD" id="cd06261">
    <property type="entry name" value="TM_PBP2"/>
    <property type="match status" value="1"/>
</dbReference>
<keyword evidence="5" id="KW-0571">Peptide transport</keyword>
<evidence type="ECO:0000256" key="5">
    <source>
        <dbReference type="ARBA" id="ARBA00022856"/>
    </source>
</evidence>
<keyword evidence="7 9" id="KW-1133">Transmembrane helix</keyword>
<keyword evidence="8 9" id="KW-0472">Membrane</keyword>
<evidence type="ECO:0000256" key="7">
    <source>
        <dbReference type="ARBA" id="ARBA00022989"/>
    </source>
</evidence>
<keyword evidence="3" id="KW-1003">Cell membrane</keyword>
<dbReference type="GO" id="GO:0015031">
    <property type="term" value="P:protein transport"/>
    <property type="evidence" value="ECO:0007669"/>
    <property type="project" value="UniProtKB-KW"/>
</dbReference>
<organism evidence="11 12">
    <name type="scientific">Lactococcus allomyrinae</name>
    <dbReference type="NCBI Taxonomy" id="2419773"/>
    <lineage>
        <taxon>Bacteria</taxon>
        <taxon>Bacillati</taxon>
        <taxon>Bacillota</taxon>
        <taxon>Bacilli</taxon>
        <taxon>Lactobacillales</taxon>
        <taxon>Streptococcaceae</taxon>
        <taxon>Lactococcus</taxon>
    </lineage>
</organism>
<dbReference type="InterPro" id="IPR000515">
    <property type="entry name" value="MetI-like"/>
</dbReference>
<accession>A0A387BEI4</accession>
<dbReference type="PROSITE" id="PS50928">
    <property type="entry name" value="ABC_TM1"/>
    <property type="match status" value="1"/>
</dbReference>
<evidence type="ECO:0000256" key="4">
    <source>
        <dbReference type="ARBA" id="ARBA00022692"/>
    </source>
</evidence>
<dbReference type="EMBL" id="CP032627">
    <property type="protein sequence ID" value="AYG00009.1"/>
    <property type="molecule type" value="Genomic_DNA"/>
</dbReference>
<evidence type="ECO:0000256" key="8">
    <source>
        <dbReference type="ARBA" id="ARBA00023136"/>
    </source>
</evidence>
<feature type="transmembrane region" description="Helical" evidence="9">
    <location>
        <begin position="157"/>
        <end position="177"/>
    </location>
</feature>
<dbReference type="GO" id="GO:0015833">
    <property type="term" value="P:peptide transport"/>
    <property type="evidence" value="ECO:0007669"/>
    <property type="project" value="UniProtKB-KW"/>
</dbReference>
<feature type="transmembrane region" description="Helical" evidence="9">
    <location>
        <begin position="121"/>
        <end position="145"/>
    </location>
</feature>
<dbReference type="InterPro" id="IPR035906">
    <property type="entry name" value="MetI-like_sf"/>
</dbReference>
<sequence length="294" mass="33108">MEKITGGYHTKIKTRQRLGNISRYVILTFFAIIMIYPLLWLIGATFKTNAEIFTQVSFIPRRIDFTPYIKGWTSPGAGTNTFTTYYINTFLYVIPKVVFTALSATIVGYGFARFEFPFKKIFFALLMATMFLPAVVTQIPLYLLFKHVGLLDSYAPLIIPAALAQQPFFVFLMIQFIRSIPKDFDEAATIDGCGSFGILWRILLPSLKPAIMSCVIFQFVWSFSDFLGPLIYITSPEKYPVSIALQLNTDTSSGVVPWNQIFAMSVISLLPAIILFFSAQRYFVEGVTSSGIKG</sequence>
<dbReference type="GO" id="GO:0055085">
    <property type="term" value="P:transmembrane transport"/>
    <property type="evidence" value="ECO:0007669"/>
    <property type="project" value="InterPro"/>
</dbReference>
<keyword evidence="6" id="KW-0653">Protein transport</keyword>
<name>A0A387BEI4_9LACT</name>
<evidence type="ECO:0000256" key="9">
    <source>
        <dbReference type="RuleBase" id="RU363032"/>
    </source>
</evidence>
<feature type="transmembrane region" description="Helical" evidence="9">
    <location>
        <begin position="90"/>
        <end position="109"/>
    </location>
</feature>
<dbReference type="PANTHER" id="PTHR43744:SF6">
    <property type="entry name" value="ABC TRANSPORTER PERMEASE PROTEIN YESQ-RELATED"/>
    <property type="match status" value="1"/>
</dbReference>